<feature type="domain" description="TFIID subunit TAF5 NTD2" evidence="8">
    <location>
        <begin position="19"/>
        <end position="138"/>
    </location>
</feature>
<keyword evidence="4" id="KW-0805">Transcription regulation</keyword>
<dbReference type="Proteomes" id="UP000192501">
    <property type="component" value="Unassembled WGS sequence"/>
</dbReference>
<gene>
    <name evidence="9" type="primary">TAF5</name>
    <name evidence="9" type="ORF">A0H76_1867</name>
</gene>
<evidence type="ECO:0000256" key="1">
    <source>
        <dbReference type="ARBA" id="ARBA00004123"/>
    </source>
</evidence>
<protein>
    <submittedName>
        <fullName evidence="9">TAF5</fullName>
    </submittedName>
</protein>
<dbReference type="PROSITE" id="PS00678">
    <property type="entry name" value="WD_REPEATS_1"/>
    <property type="match status" value="2"/>
</dbReference>
<dbReference type="SUPFAM" id="SSF160897">
    <property type="entry name" value="Taf5 N-terminal domain-like"/>
    <property type="match status" value="1"/>
</dbReference>
<keyword evidence="5" id="KW-0804">Transcription</keyword>
<keyword evidence="6" id="KW-0539">Nucleus</keyword>
<dbReference type="VEuPathDB" id="MicrosporidiaDB:A0H76_1867"/>
<dbReference type="PROSITE" id="PS50082">
    <property type="entry name" value="WD_REPEATS_2"/>
    <property type="match status" value="5"/>
</dbReference>
<evidence type="ECO:0000256" key="5">
    <source>
        <dbReference type="ARBA" id="ARBA00023163"/>
    </source>
</evidence>
<keyword evidence="3" id="KW-0677">Repeat</keyword>
<evidence type="ECO:0000256" key="2">
    <source>
        <dbReference type="ARBA" id="ARBA00022574"/>
    </source>
</evidence>
<proteinExistence type="predicted"/>
<evidence type="ECO:0000256" key="3">
    <source>
        <dbReference type="ARBA" id="ARBA00022737"/>
    </source>
</evidence>
<dbReference type="GO" id="GO:0006367">
    <property type="term" value="P:transcription initiation at RNA polymerase II promoter"/>
    <property type="evidence" value="ECO:0007669"/>
    <property type="project" value="TreeGrafter"/>
</dbReference>
<dbReference type="SMART" id="SM00320">
    <property type="entry name" value="WD40"/>
    <property type="match status" value="6"/>
</dbReference>
<feature type="repeat" description="WD" evidence="7">
    <location>
        <begin position="441"/>
        <end position="482"/>
    </location>
</feature>
<dbReference type="InterPro" id="IPR001680">
    <property type="entry name" value="WD40_rpt"/>
</dbReference>
<feature type="repeat" description="WD" evidence="7">
    <location>
        <begin position="483"/>
        <end position="517"/>
    </location>
</feature>
<feature type="repeat" description="WD" evidence="7">
    <location>
        <begin position="399"/>
        <end position="440"/>
    </location>
</feature>
<comment type="subcellular location">
    <subcellularLocation>
        <location evidence="1">Nucleus</location>
    </subcellularLocation>
</comment>
<reference evidence="9 10" key="1">
    <citation type="journal article" date="2017" name="Environ. Microbiol.">
        <title>Decay of the glycolytic pathway and adaptation to intranuclear parasitism within Enterocytozoonidae microsporidia.</title>
        <authorList>
            <person name="Wiredu Boakye D."/>
            <person name="Jaroenlak P."/>
            <person name="Prachumwat A."/>
            <person name="Williams T.A."/>
            <person name="Bateman K.S."/>
            <person name="Itsathitphaisarn O."/>
            <person name="Sritunyalucksana K."/>
            <person name="Paszkiewicz K.H."/>
            <person name="Moore K.A."/>
            <person name="Stentiford G.D."/>
            <person name="Williams B.A."/>
        </authorList>
    </citation>
    <scope>NUCLEOTIDE SEQUENCE [LARGE SCALE GENOMIC DNA]</scope>
    <source>
        <strain evidence="10">canceri</strain>
    </source>
</reference>
<dbReference type="PRINTS" id="PR00320">
    <property type="entry name" value="GPROTEINBRPT"/>
</dbReference>
<dbReference type="PANTHER" id="PTHR19879:SF1">
    <property type="entry name" value="CANNONBALL-RELATED"/>
    <property type="match status" value="1"/>
</dbReference>
<feature type="repeat" description="WD" evidence="7">
    <location>
        <begin position="315"/>
        <end position="356"/>
    </location>
</feature>
<name>A0A1X0QGM4_9MICR</name>
<evidence type="ECO:0000256" key="4">
    <source>
        <dbReference type="ARBA" id="ARBA00023015"/>
    </source>
</evidence>
<dbReference type="EMBL" id="LTAI01000423">
    <property type="protein sequence ID" value="ORD98825.1"/>
    <property type="molecule type" value="Genomic_DNA"/>
</dbReference>
<dbReference type="InterPro" id="IPR007582">
    <property type="entry name" value="TFIID_NTD2"/>
</dbReference>
<dbReference type="PANTHER" id="PTHR19879">
    <property type="entry name" value="TRANSCRIPTION INITIATION FACTOR TFIID"/>
    <property type="match status" value="1"/>
</dbReference>
<dbReference type="InterPro" id="IPR015943">
    <property type="entry name" value="WD40/YVTN_repeat-like_dom_sf"/>
</dbReference>
<evidence type="ECO:0000256" key="6">
    <source>
        <dbReference type="ARBA" id="ARBA00023242"/>
    </source>
</evidence>
<dbReference type="Gene3D" id="2.130.10.10">
    <property type="entry name" value="YVTN repeat-like/Quinoprotein amine dehydrogenase"/>
    <property type="match status" value="2"/>
</dbReference>
<accession>A0A1X0QGM4</accession>
<keyword evidence="2 7" id="KW-0853">WD repeat</keyword>
<evidence type="ECO:0000313" key="10">
    <source>
        <dbReference type="Proteomes" id="UP000192501"/>
    </source>
</evidence>
<evidence type="ECO:0000313" key="9">
    <source>
        <dbReference type="EMBL" id="ORD98825.1"/>
    </source>
</evidence>
<dbReference type="GO" id="GO:0016251">
    <property type="term" value="F:RNA polymerase II general transcription initiation factor activity"/>
    <property type="evidence" value="ECO:0007669"/>
    <property type="project" value="TreeGrafter"/>
</dbReference>
<dbReference type="InterPro" id="IPR020472">
    <property type="entry name" value="WD40_PAC1"/>
</dbReference>
<comment type="caution">
    <text evidence="9">The sequence shown here is derived from an EMBL/GenBank/DDBJ whole genome shotgun (WGS) entry which is preliminary data.</text>
</comment>
<dbReference type="AlphaFoldDB" id="A0A1X0QGM4"/>
<dbReference type="SUPFAM" id="SSF50978">
    <property type="entry name" value="WD40 repeat-like"/>
    <property type="match status" value="1"/>
</dbReference>
<dbReference type="Gene3D" id="1.25.40.500">
    <property type="entry name" value="TFIID subunit TAF5, NTD2 domain"/>
    <property type="match status" value="1"/>
</dbReference>
<dbReference type="InterPro" id="IPR019775">
    <property type="entry name" value="WD40_repeat_CS"/>
</dbReference>
<dbReference type="Pfam" id="PF04494">
    <property type="entry name" value="TFIID_NTD2"/>
    <property type="match status" value="1"/>
</dbReference>
<dbReference type="CDD" id="cd00200">
    <property type="entry name" value="WD40"/>
    <property type="match status" value="1"/>
</dbReference>
<evidence type="ECO:0000256" key="7">
    <source>
        <dbReference type="PROSITE-ProRule" id="PRU00221"/>
    </source>
</evidence>
<organism evidence="9 10">
    <name type="scientific">Hepatospora eriocheir</name>
    <dbReference type="NCBI Taxonomy" id="1081669"/>
    <lineage>
        <taxon>Eukaryota</taxon>
        <taxon>Fungi</taxon>
        <taxon>Fungi incertae sedis</taxon>
        <taxon>Microsporidia</taxon>
        <taxon>Hepatosporidae</taxon>
        <taxon>Hepatospora</taxon>
    </lineage>
</organism>
<dbReference type="InterPro" id="IPR037264">
    <property type="entry name" value="TFIID_NTD2_sf"/>
</dbReference>
<evidence type="ECO:0000259" key="8">
    <source>
        <dbReference type="Pfam" id="PF04494"/>
    </source>
</evidence>
<dbReference type="InterPro" id="IPR036322">
    <property type="entry name" value="WD40_repeat_dom_sf"/>
</dbReference>
<dbReference type="GO" id="GO:0005669">
    <property type="term" value="C:transcription factor TFIID complex"/>
    <property type="evidence" value="ECO:0007669"/>
    <property type="project" value="TreeGrafter"/>
</dbReference>
<sequence>MGFNDVDMINQKNEKEMSKIEQFERLKVWIEDSLDLFKNDLISLIYPTFLRIYLDEIITGNTIQAKEFFNKYKNEFDKKSDLNQFENIFTQQHVMQNSIVYGFYNNKYFLVMSKYAYSLLINFLEENNMIYILKLMNSDMEIKVITNVEDNKNNTSSGVNVICDNKPLNLTTSLITIETQSSVLSQDRYKYDHLETYVQQIKKSRKSENKVKPSPSFVEAEIEKLKDIIKRVSVNPEYLPSICCYTVQNTYESLTCAEISNDLKFLACGYNDSYIDIHSLTKIPLRKLKTSTELASIDINSDEDKYENVGEVYRLIGHSGPILSIKFSNTSKFLISSSADCTIRLWSLELFECIAVYKAHSFPIWSVDFAPNDMFFASGSADKQAIVWCTKNIKPERMFLSALSDVTVVKFHPNFNYLFSGSSDYKIRMHEIESAQLVRVFDAHTGTITCIDVSHDGKYMVSGSTDKKVILWDLDKAKVINMYTGHDSTVYSVSFCYFGSIISSSGADNSVRLWNMEENCQNPISTYFTKNTPIIQAKFGYRNIISCVGPFIG</sequence>
<dbReference type="CDD" id="cd08044">
    <property type="entry name" value="TAF5_NTD2"/>
    <property type="match status" value="1"/>
</dbReference>
<dbReference type="VEuPathDB" id="MicrosporidiaDB:HERIO_2706"/>
<feature type="repeat" description="WD" evidence="7">
    <location>
        <begin position="357"/>
        <end position="388"/>
    </location>
</feature>
<dbReference type="PROSITE" id="PS50294">
    <property type="entry name" value="WD_REPEATS_REGION"/>
    <property type="match status" value="4"/>
</dbReference>
<dbReference type="Pfam" id="PF00400">
    <property type="entry name" value="WD40"/>
    <property type="match status" value="5"/>
</dbReference>